<organism evidence="2 3">
    <name type="scientific">Rotaria socialis</name>
    <dbReference type="NCBI Taxonomy" id="392032"/>
    <lineage>
        <taxon>Eukaryota</taxon>
        <taxon>Metazoa</taxon>
        <taxon>Spiralia</taxon>
        <taxon>Gnathifera</taxon>
        <taxon>Rotifera</taxon>
        <taxon>Eurotatoria</taxon>
        <taxon>Bdelloidea</taxon>
        <taxon>Philodinida</taxon>
        <taxon>Philodinidae</taxon>
        <taxon>Rotaria</taxon>
    </lineage>
</organism>
<feature type="region of interest" description="Disordered" evidence="1">
    <location>
        <begin position="1"/>
        <end position="20"/>
    </location>
</feature>
<protein>
    <submittedName>
        <fullName evidence="2">Uncharacterized protein</fullName>
    </submittedName>
</protein>
<evidence type="ECO:0000256" key="1">
    <source>
        <dbReference type="SAM" id="MobiDB-lite"/>
    </source>
</evidence>
<dbReference type="AlphaFoldDB" id="A0A821EW58"/>
<evidence type="ECO:0000313" key="3">
    <source>
        <dbReference type="Proteomes" id="UP000663873"/>
    </source>
</evidence>
<accession>A0A821EW58</accession>
<name>A0A821EW58_9BILA</name>
<dbReference type="Proteomes" id="UP000663873">
    <property type="component" value="Unassembled WGS sequence"/>
</dbReference>
<feature type="compositionally biased region" description="Polar residues" evidence="1">
    <location>
        <begin position="1"/>
        <end position="12"/>
    </location>
</feature>
<gene>
    <name evidence="2" type="ORF">UJA718_LOCUS33283</name>
</gene>
<reference evidence="2" key="1">
    <citation type="submission" date="2021-02" db="EMBL/GenBank/DDBJ databases">
        <authorList>
            <person name="Nowell W R."/>
        </authorList>
    </citation>
    <scope>NUCLEOTIDE SEQUENCE</scope>
</reference>
<keyword evidence="3" id="KW-1185">Reference proteome</keyword>
<comment type="caution">
    <text evidence="2">The sequence shown here is derived from an EMBL/GenBank/DDBJ whole genome shotgun (WGS) entry which is preliminary data.</text>
</comment>
<dbReference type="EMBL" id="CAJOBP010029166">
    <property type="protein sequence ID" value="CAF4643633.1"/>
    <property type="molecule type" value="Genomic_DNA"/>
</dbReference>
<proteinExistence type="predicted"/>
<feature type="non-terminal residue" evidence="2">
    <location>
        <position position="1"/>
    </location>
</feature>
<evidence type="ECO:0000313" key="2">
    <source>
        <dbReference type="EMBL" id="CAF4643633.1"/>
    </source>
</evidence>
<sequence length="104" mass="11702">MNINGLSKNTYKNKAARPPPTTDGFYFSDIIGDKTSIADNDAFIPVSTTCYDDPKKYHSGRAACQSILIFTLGDDLSHYKENFWSSTDNGCEVIRNYSHDYAFK</sequence>